<reference evidence="2 3" key="1">
    <citation type="journal article" date="2011" name="J. Bacteriol.">
        <title>Complete genome sequence of Algoriphagus sp. PR1, bacterial prey of a colony-forming choanoflagellate.</title>
        <authorList>
            <person name="Alegado R.A."/>
            <person name="Ferriera S."/>
            <person name="Nusbaum C."/>
            <person name="Young S.K."/>
            <person name="Zeng Q."/>
            <person name="Imamovic A."/>
            <person name="Fairclough S.R."/>
            <person name="King N."/>
        </authorList>
    </citation>
    <scope>NUCLEOTIDE SEQUENCE [LARGE SCALE GENOMIC DNA]</scope>
    <source>
        <strain evidence="2 3">PR1</strain>
    </source>
</reference>
<dbReference type="InterPro" id="IPR058210">
    <property type="entry name" value="SACS/Nov_dom"/>
</dbReference>
<dbReference type="SUPFAM" id="SSF55874">
    <property type="entry name" value="ATPase domain of HSP90 chaperone/DNA topoisomerase II/histidine kinase"/>
    <property type="match status" value="1"/>
</dbReference>
<accession>A3HT86</accession>
<dbReference type="RefSeq" id="WP_008200997.1">
    <property type="nucleotide sequence ID" value="NZ_CM001023.1"/>
</dbReference>
<dbReference type="EMBL" id="AAXU02000001">
    <property type="protein sequence ID" value="EAZ83054.1"/>
    <property type="molecule type" value="Genomic_DNA"/>
</dbReference>
<dbReference type="NCBIfam" id="NF047352">
    <property type="entry name" value="P_loop_sacsin"/>
    <property type="match status" value="1"/>
</dbReference>
<dbReference type="eggNOG" id="COG4249">
    <property type="taxonomic scope" value="Bacteria"/>
</dbReference>
<feature type="domain" description="Sacsin/Nov" evidence="1">
    <location>
        <begin position="233"/>
        <end position="311"/>
    </location>
</feature>
<sequence>MKNFIQQLKDYWKSEDLTFIATYTRHKGESGFFNDFLNPVNKFKLYYPEIDGIEIENKRVSFYHQKGPELIDGHYYKIELEFTNRPNGKNNPYSLKIKNISNLNQESIKEFLDGDKESSEYEGIELYGCYNRKNEKFASFENVMFIDSGEILKNQGEAINVFVSPNMKLKEGVYYSFLIKENEGKLPNAITSSIKELDSDPYEKHIDFRFTYLNNPGANKSLATTMTEIGKGMYSSKQRMIFELLQNADDAPGRDKVGFHIDFKGDYFFIMHDGAPFSKSDVEAITRSGESTKRDKRKVTGYKGIGFKSVFTDSSEVWIKSGGYQFAFLRDNKLFEDFDRFYFSDERYTKYPDLLIKDKEKYQFDRLNFKGSEDIPWQLIPIWQKKLPHEFQDTNFNFYKNPVQIGLKFGKSHIEDYKAAIENIVKKPQFLLFLRNTSRFNSPKNPVIVIREDENELVAITLLQGPVEKKYLYKKLSFKDIQVSNEAFSSNGIGLLKDSQVNDYNEITYFFTDLEGNKITTIPPKIASVSETEVSFGFLIQNGKLVSEPGYATSNSQYSSLFTYLPMEDKRFKLPFLVNGDFVPDSRREEIQGDNLWNKYIMTKVAEKHVETLEKFALEFKSDKVFYSGYLSLLLKEPLPGDDSAQQIIDSYNDKYLEQLEIKEIIVNDINHVQLLSATIIDNTGLTELFGHDIFYEIVDTDKRLPHISLDASYLKNYEYLKVEIIKLKELATHITPEICNRLGEIIEENSLYEKPELLKWLDGLVSHIPENFGKIPFIPHDNSLFSLESLMAEPDAWLINKNTLKYQELLIELGYHSINLNLQDYTNLQTYINEMSGYVNDRSLAYVRLAENSNLSSLKIELKIQLIDFLQNSEFMQGIGKTKYFGELKLFVDENRIARPLNQLISRQDVIGIPSIQHFRITEGEYLHLTDALKKELIPNNEVFTSFILDPDLFDEWSVSFFSNNIDTYVENLKSIYSWKDEDEEILQSKWAAIPWLYVSDELRFLHSEKIFWSRGFSNLSTEDYETIKETFQKAKLKTLPIKECDDIIQSFTLKTDSDTDIDWTQIKNLELLSANLLLDWMENDGAYSDFFEEYNLESSDVDLWSIVEIENTQIFDGSEKALKAYIESIENLKSQFTELNSSLGKSTRHKIGLLQGDKLLKAIIESKAFDQNLASLLPSSISNEQLKSFISNLPELNLKTGVEYNSTTPEHVIINQLIKTIEDINSIPDDLTKLIEIFRSKIKINANPLSDFDLSDRIQFGKGDDKYILKLSDVLEQYKGESNVLDELIESFVSITDKRKLRKLIFNTRMMPLNEVHSVIETESSAYYSIHQVTFQLLDKKYGTNRKWSKIHFDDYLKNQGKTEELHGSYATFLTLLFELDFTILDNFRFHDLDLKNCVDKSVAIKSELFPQWLEEWIKIDQTKRIEFIAKLGYNGLDSPIVKLRKATISEKHDPNVIIQYFQESKSNPKIVWNTIHWLSAFNSEIITKNINLIYQINNSIDLNIGDAKSVIIPIITKISPKGEKNYTLKNITTEKKLYSIKKDEPFSHAIYQKLNESNKDAIFIDFSCGKRTSHFNCEEIKLVCNIDDELLIRKSKLWDTLFYKKWEFSSIHQIYIYEGNEIPFKYTFNDIIINRFTQNLAILFNGKYYVSKILQNNIIENLPNSFPKDALEKLKNWHYKTLQNESLLDEDSYEYKEDIDRLLQGRLGISTKDQKTESGNAKTHAVYFLDKEGFNLSNVNSSGAALTNIIDPEGNNVKCIVRSAKGGLLYLDKDHWDMFEDNDTYLVVIYPGNSPRLFKKRLELLDDRLATNVLFKVPNSRDTAEIDGVFNSLKSESHLILVTSEKMKESLFSGLKTRNIITPETDIAIEGDGFSLD</sequence>
<dbReference type="OrthoDB" id="1062081at2"/>
<dbReference type="PANTHER" id="PTHR32387">
    <property type="entry name" value="WU:FJ29H11"/>
    <property type="match status" value="1"/>
</dbReference>
<evidence type="ECO:0000313" key="2">
    <source>
        <dbReference type="EMBL" id="EAZ83054.1"/>
    </source>
</evidence>
<dbReference type="InterPro" id="IPR036890">
    <property type="entry name" value="HATPase_C_sf"/>
</dbReference>
<evidence type="ECO:0000259" key="1">
    <source>
        <dbReference type="Pfam" id="PF25794"/>
    </source>
</evidence>
<keyword evidence="3" id="KW-1185">Reference proteome</keyword>
<dbReference type="HOGENOM" id="CLU_236218_0_0_10"/>
<dbReference type="STRING" id="388413.ALPR1_12575"/>
<organism evidence="2 3">
    <name type="scientific">Algoriphagus machipongonensis</name>
    <dbReference type="NCBI Taxonomy" id="388413"/>
    <lineage>
        <taxon>Bacteria</taxon>
        <taxon>Pseudomonadati</taxon>
        <taxon>Bacteroidota</taxon>
        <taxon>Cytophagia</taxon>
        <taxon>Cytophagales</taxon>
        <taxon>Cyclobacteriaceae</taxon>
        <taxon>Algoriphagus</taxon>
    </lineage>
</organism>
<dbReference type="Gene3D" id="3.30.565.10">
    <property type="entry name" value="Histidine kinase-like ATPase, C-terminal domain"/>
    <property type="match status" value="1"/>
</dbReference>
<dbReference type="PANTHER" id="PTHR32387:SF0">
    <property type="entry name" value="PROTEIN NO VEIN"/>
    <property type="match status" value="1"/>
</dbReference>
<evidence type="ECO:0000313" key="3">
    <source>
        <dbReference type="Proteomes" id="UP000003919"/>
    </source>
</evidence>
<name>A3HT86_9BACT</name>
<dbReference type="Pfam" id="PF25794">
    <property type="entry name" value="SACS"/>
    <property type="match status" value="1"/>
</dbReference>
<protein>
    <recommendedName>
        <fullName evidence="1">Sacsin/Nov domain-containing protein</fullName>
    </recommendedName>
</protein>
<dbReference type="InterPro" id="IPR052957">
    <property type="entry name" value="Auxin_embryo_med"/>
</dbReference>
<gene>
    <name evidence="2" type="ORF">ALPR1_12575</name>
</gene>
<dbReference type="EMBL" id="CM001023">
    <property type="protein sequence ID" value="EAZ83054.1"/>
    <property type="molecule type" value="Genomic_DNA"/>
</dbReference>
<proteinExistence type="predicted"/>
<dbReference type="Proteomes" id="UP000003919">
    <property type="component" value="Chromosome"/>
</dbReference>
<comment type="caution">
    <text evidence="2">The sequence shown here is derived from an EMBL/GenBank/DDBJ whole genome shotgun (WGS) entry which is preliminary data.</text>
</comment>